<evidence type="ECO:0000256" key="3">
    <source>
        <dbReference type="ARBA" id="ARBA00022692"/>
    </source>
</evidence>
<dbReference type="PANTHER" id="PTHR42911">
    <property type="entry name" value="MODULATOR OF FTSH PROTEASE HFLC"/>
    <property type="match status" value="1"/>
</dbReference>
<organism evidence="9 10">
    <name type="scientific">Candidatus Raymondbacteria bacterium RIFOXYD12_FULL_49_13</name>
    <dbReference type="NCBI Taxonomy" id="1817890"/>
    <lineage>
        <taxon>Bacteria</taxon>
        <taxon>Raymondiibacteriota</taxon>
    </lineage>
</organism>
<evidence type="ECO:0000256" key="5">
    <source>
        <dbReference type="ARBA" id="ARBA00023136"/>
    </source>
</evidence>
<evidence type="ECO:0000256" key="4">
    <source>
        <dbReference type="ARBA" id="ARBA00022989"/>
    </source>
</evidence>
<evidence type="ECO:0000256" key="6">
    <source>
        <dbReference type="PIRNR" id="PIRNR005651"/>
    </source>
</evidence>
<comment type="similarity">
    <text evidence="2 6">Belongs to the band 7/mec-2 family. HflC subfamily.</text>
</comment>
<gene>
    <name evidence="9" type="ORF">A2519_16190</name>
</gene>
<evidence type="ECO:0000313" key="10">
    <source>
        <dbReference type="Proteomes" id="UP000179243"/>
    </source>
</evidence>
<dbReference type="Proteomes" id="UP000179243">
    <property type="component" value="Unassembled WGS sequence"/>
</dbReference>
<feature type="domain" description="Band 7" evidence="8">
    <location>
        <begin position="22"/>
        <end position="210"/>
    </location>
</feature>
<dbReference type="InterPro" id="IPR010200">
    <property type="entry name" value="HflC"/>
</dbReference>
<comment type="caution">
    <text evidence="9">The sequence shown here is derived from an EMBL/GenBank/DDBJ whole genome shotgun (WGS) entry which is preliminary data.</text>
</comment>
<dbReference type="EMBL" id="MFYX01000110">
    <property type="protein sequence ID" value="OGK02219.1"/>
    <property type="molecule type" value="Genomic_DNA"/>
</dbReference>
<keyword evidence="3 7" id="KW-0812">Transmembrane</keyword>
<dbReference type="SUPFAM" id="SSF117892">
    <property type="entry name" value="Band 7/SPFH domain"/>
    <property type="match status" value="1"/>
</dbReference>
<comment type="subcellular location">
    <subcellularLocation>
        <location evidence="1">Membrane</location>
    </subcellularLocation>
</comment>
<reference evidence="9 10" key="1">
    <citation type="journal article" date="2016" name="Nat. Commun.">
        <title>Thousands of microbial genomes shed light on interconnected biogeochemical processes in an aquifer system.</title>
        <authorList>
            <person name="Anantharaman K."/>
            <person name="Brown C.T."/>
            <person name="Hug L.A."/>
            <person name="Sharon I."/>
            <person name="Castelle C.J."/>
            <person name="Probst A.J."/>
            <person name="Thomas B.C."/>
            <person name="Singh A."/>
            <person name="Wilkins M.J."/>
            <person name="Karaoz U."/>
            <person name="Brodie E.L."/>
            <person name="Williams K.H."/>
            <person name="Hubbard S.S."/>
            <person name="Banfield J.F."/>
        </authorList>
    </citation>
    <scope>NUCLEOTIDE SEQUENCE [LARGE SCALE GENOMIC DNA]</scope>
</reference>
<proteinExistence type="inferred from homology"/>
<name>A0A1F7F6E8_UNCRA</name>
<evidence type="ECO:0000259" key="8">
    <source>
        <dbReference type="SMART" id="SM00244"/>
    </source>
</evidence>
<dbReference type="NCBIfam" id="TIGR01932">
    <property type="entry name" value="hflC"/>
    <property type="match status" value="1"/>
</dbReference>
<dbReference type="PIRSF" id="PIRSF005651">
    <property type="entry name" value="HflC"/>
    <property type="match status" value="1"/>
</dbReference>
<evidence type="ECO:0000256" key="2">
    <source>
        <dbReference type="ARBA" id="ARBA00007862"/>
    </source>
</evidence>
<evidence type="ECO:0000313" key="9">
    <source>
        <dbReference type="EMBL" id="OGK02219.1"/>
    </source>
</evidence>
<protein>
    <recommendedName>
        <fullName evidence="6">Protein HflC</fullName>
    </recommendedName>
</protein>
<dbReference type="SMART" id="SM00244">
    <property type="entry name" value="PHB"/>
    <property type="match status" value="1"/>
</dbReference>
<dbReference type="CDD" id="cd03405">
    <property type="entry name" value="SPFH_HflC"/>
    <property type="match status" value="1"/>
</dbReference>
<dbReference type="Pfam" id="PF01145">
    <property type="entry name" value="Band_7"/>
    <property type="match status" value="1"/>
</dbReference>
<evidence type="ECO:0000256" key="1">
    <source>
        <dbReference type="ARBA" id="ARBA00004370"/>
    </source>
</evidence>
<comment type="function">
    <text evidence="6">HflC and HflK could regulate a protease.</text>
</comment>
<dbReference type="InterPro" id="IPR001107">
    <property type="entry name" value="Band_7"/>
</dbReference>
<dbReference type="GO" id="GO:0016020">
    <property type="term" value="C:membrane"/>
    <property type="evidence" value="ECO:0007669"/>
    <property type="project" value="UniProtKB-SubCell"/>
</dbReference>
<accession>A0A1F7F6E8</accession>
<feature type="transmembrane region" description="Helical" evidence="7">
    <location>
        <begin position="6"/>
        <end position="27"/>
    </location>
</feature>
<evidence type="ECO:0000256" key="7">
    <source>
        <dbReference type="SAM" id="Phobius"/>
    </source>
</evidence>
<dbReference type="Gene3D" id="3.30.479.30">
    <property type="entry name" value="Band 7 domain"/>
    <property type="match status" value="1"/>
</dbReference>
<dbReference type="AlphaFoldDB" id="A0A1F7F6E8"/>
<dbReference type="InterPro" id="IPR036013">
    <property type="entry name" value="Band_7/SPFH_dom_sf"/>
</dbReference>
<sequence>MNNSRILAYAAIGFAIFITILSATFIVKETEQVIITQFGKPVGSAIVTSGMHFKVPFIQKANSFERRFLEWNGDPNQVPTKDKRFIWVDAYARWRIHDPLLFFQRVRDERGAQSRLDDILDGETRNAIAKHNLVEVIRSTNRESQADEELTVTEGDSLLTKIQYGREKVTRSIIAVAAPRTLELGIELLDLRFKRINYVEEVQRKIYERMISERKRIAEKYRSEGQGEASRIIGDRERDLKKVQSEAYKTAQEIIGKADAEATTIYASAYNRSPESREFYRFIKTMETYKTTLSDKDWLVLSTKGDFFGYLQSQNAR</sequence>
<dbReference type="PANTHER" id="PTHR42911:SF1">
    <property type="entry name" value="MODULATOR OF FTSH PROTEASE HFLC"/>
    <property type="match status" value="1"/>
</dbReference>
<keyword evidence="4 7" id="KW-1133">Transmembrane helix</keyword>
<keyword evidence="5 7" id="KW-0472">Membrane</keyword>